<evidence type="ECO:0000259" key="2">
    <source>
        <dbReference type="Pfam" id="PF00892"/>
    </source>
</evidence>
<dbReference type="GO" id="GO:0016020">
    <property type="term" value="C:membrane"/>
    <property type="evidence" value="ECO:0007669"/>
    <property type="project" value="InterPro"/>
</dbReference>
<dbReference type="OrthoDB" id="8584557at2"/>
<name>A0A1G7YI15_9RHOO</name>
<dbReference type="AlphaFoldDB" id="A0A1G7YI15"/>
<dbReference type="Proteomes" id="UP000198607">
    <property type="component" value="Unassembled WGS sequence"/>
</dbReference>
<feature type="transmembrane region" description="Helical" evidence="1">
    <location>
        <begin position="123"/>
        <end position="141"/>
    </location>
</feature>
<dbReference type="InterPro" id="IPR037185">
    <property type="entry name" value="EmrE-like"/>
</dbReference>
<keyword evidence="4" id="KW-1185">Reference proteome</keyword>
<keyword evidence="1" id="KW-0472">Membrane</keyword>
<feature type="domain" description="EamA" evidence="2">
    <location>
        <begin position="147"/>
        <end position="273"/>
    </location>
</feature>
<feature type="transmembrane region" description="Helical" evidence="1">
    <location>
        <begin position="29"/>
        <end position="53"/>
    </location>
</feature>
<keyword evidence="1" id="KW-1133">Transmembrane helix</keyword>
<dbReference type="EMBL" id="FNCY01000002">
    <property type="protein sequence ID" value="SDG96014.1"/>
    <property type="molecule type" value="Genomic_DNA"/>
</dbReference>
<feature type="transmembrane region" description="Helical" evidence="1">
    <location>
        <begin position="98"/>
        <end position="116"/>
    </location>
</feature>
<protein>
    <submittedName>
        <fullName evidence="3">Threonine/homoserine efflux transporter RhtA</fullName>
    </submittedName>
</protein>
<dbReference type="SUPFAM" id="SSF103481">
    <property type="entry name" value="Multidrug resistance efflux transporter EmrE"/>
    <property type="match status" value="2"/>
</dbReference>
<feature type="transmembrane region" description="Helical" evidence="1">
    <location>
        <begin position="147"/>
        <end position="164"/>
    </location>
</feature>
<feature type="transmembrane region" description="Helical" evidence="1">
    <location>
        <begin position="237"/>
        <end position="256"/>
    </location>
</feature>
<reference evidence="3 4" key="1">
    <citation type="submission" date="2016-10" db="EMBL/GenBank/DDBJ databases">
        <authorList>
            <person name="de Groot N.N."/>
        </authorList>
    </citation>
    <scope>NUCLEOTIDE SEQUENCE [LARGE SCALE GENOMIC DNA]</scope>
    <source>
        <strain evidence="3 4">DSM 5885</strain>
    </source>
</reference>
<gene>
    <name evidence="3" type="ORF">SAMN05660652_01010</name>
</gene>
<feature type="transmembrane region" description="Helical" evidence="1">
    <location>
        <begin position="176"/>
        <end position="194"/>
    </location>
</feature>
<evidence type="ECO:0000313" key="3">
    <source>
        <dbReference type="EMBL" id="SDG96014.1"/>
    </source>
</evidence>
<dbReference type="PANTHER" id="PTHR22911:SF103">
    <property type="entry name" value="BLR2811 PROTEIN"/>
    <property type="match status" value="1"/>
</dbReference>
<dbReference type="Pfam" id="PF00892">
    <property type="entry name" value="EamA"/>
    <property type="match status" value="1"/>
</dbReference>
<proteinExistence type="predicted"/>
<dbReference type="PANTHER" id="PTHR22911">
    <property type="entry name" value="ACYL-MALONYL CONDENSING ENZYME-RELATED"/>
    <property type="match status" value="1"/>
</dbReference>
<sequence length="288" mass="30239">MPTPLALIATLSLTTLLYALHDATMKYLSLTYAVPLLVWARYLIQMVLMLIVLGPTMGRSLVVTGRPALMSFRALMQVGSALGVQLALRTMPLAETTALLFLTPMIVALLAGPTLGEQPGRRGWLAILGGFGGVLLIARPGSNVDTAGLVFALGAAFCSACYQLSTRYLSASEPPLRQLFYLTLLGTFSMSFAVPAEWTGEIPDAISLVLLVGAALSVATGHFLFIRATRDTPVSTLSALLYTKLIWAVLLGLAIFGQAPDAFSVAGMLVIGAAGLSLMRPAPAAATA</sequence>
<accession>A0A1G7YI15</accession>
<dbReference type="STRING" id="83767.SAMN05660652_01010"/>
<evidence type="ECO:0000256" key="1">
    <source>
        <dbReference type="SAM" id="Phobius"/>
    </source>
</evidence>
<feature type="transmembrane region" description="Helical" evidence="1">
    <location>
        <begin position="262"/>
        <end position="279"/>
    </location>
</feature>
<organism evidence="3 4">
    <name type="scientific">Propionivibrio dicarboxylicus</name>
    <dbReference type="NCBI Taxonomy" id="83767"/>
    <lineage>
        <taxon>Bacteria</taxon>
        <taxon>Pseudomonadati</taxon>
        <taxon>Pseudomonadota</taxon>
        <taxon>Betaproteobacteria</taxon>
        <taxon>Rhodocyclales</taxon>
        <taxon>Rhodocyclaceae</taxon>
        <taxon>Propionivibrio</taxon>
    </lineage>
</organism>
<dbReference type="InterPro" id="IPR000620">
    <property type="entry name" value="EamA_dom"/>
</dbReference>
<evidence type="ECO:0000313" key="4">
    <source>
        <dbReference type="Proteomes" id="UP000198607"/>
    </source>
</evidence>
<dbReference type="RefSeq" id="WP_091934624.1">
    <property type="nucleotide sequence ID" value="NZ_FNCY01000002.1"/>
</dbReference>
<keyword evidence="1" id="KW-0812">Transmembrane</keyword>
<feature type="transmembrane region" description="Helical" evidence="1">
    <location>
        <begin position="206"/>
        <end position="225"/>
    </location>
</feature>